<accession>Q5JK40</accession>
<proteinExistence type="predicted"/>
<evidence type="ECO:0000313" key="1">
    <source>
        <dbReference type="EMBL" id="BAD88167.1"/>
    </source>
</evidence>
<dbReference type="EMBL" id="AP004330">
    <property type="protein sequence ID" value="BAD88167.1"/>
    <property type="molecule type" value="Genomic_DNA"/>
</dbReference>
<dbReference type="AlphaFoldDB" id="Q5JK40"/>
<dbReference type="Proteomes" id="UP000817658">
    <property type="component" value="Chromosome 1"/>
</dbReference>
<organism evidence="1">
    <name type="scientific">Oryza sativa subsp. japonica</name>
    <name type="common">Rice</name>
    <dbReference type="NCBI Taxonomy" id="39947"/>
    <lineage>
        <taxon>Eukaryota</taxon>
        <taxon>Viridiplantae</taxon>
        <taxon>Streptophyta</taxon>
        <taxon>Embryophyta</taxon>
        <taxon>Tracheophyta</taxon>
        <taxon>Spermatophyta</taxon>
        <taxon>Magnoliopsida</taxon>
        <taxon>Liliopsida</taxon>
        <taxon>Poales</taxon>
        <taxon>Poaceae</taxon>
        <taxon>BOP clade</taxon>
        <taxon>Oryzoideae</taxon>
        <taxon>Oryzeae</taxon>
        <taxon>Oryzinae</taxon>
        <taxon>Oryza</taxon>
        <taxon>Oryza sativa</taxon>
    </lineage>
</organism>
<reference evidence="1" key="1">
    <citation type="journal article" date="2002" name="Nature">
        <title>The genome sequence and structure of rice chromosome 1.</title>
        <authorList>
            <person name="Sasaki T."/>
            <person name="Matsumoto T."/>
            <person name="Yamamoto K."/>
            <person name="Sakata K."/>
            <person name="Baba T."/>
            <person name="Katayose Y."/>
            <person name="Wu J."/>
            <person name="Niimura Y."/>
            <person name="Cheng Z."/>
            <person name="Nagamura Y."/>
            <person name="Antonio B.A."/>
            <person name="Kanamori H."/>
            <person name="Hosokawa S."/>
            <person name="Masukawa M."/>
            <person name="Arikawa K."/>
            <person name="Chiden Y."/>
            <person name="Hayashi M."/>
            <person name="Okamoto M."/>
            <person name="Ando T."/>
            <person name="Aoki H."/>
            <person name="Arita K."/>
            <person name="Hamada M."/>
            <person name="Harada C."/>
            <person name="Hijishita S."/>
            <person name="Honda M."/>
            <person name="Ichikawa Y."/>
            <person name="Idonuma A."/>
            <person name="Iijima M."/>
            <person name="Ikeda M."/>
            <person name="Ikeno M."/>
            <person name="Itoh S."/>
            <person name="Itoh T."/>
            <person name="Itoh Y."/>
            <person name="Itoh Y."/>
            <person name="Iwabuchi A."/>
            <person name="Kamiya K."/>
            <person name="Karasawa W."/>
            <person name="Katagiri S."/>
            <person name="Kikuta A."/>
            <person name="Kobayashi N."/>
            <person name="Kono I."/>
            <person name="Machita K."/>
            <person name="Maehara T."/>
            <person name="Mizuno H."/>
            <person name="Mizubayashi T."/>
            <person name="Mukai Y."/>
            <person name="Nagasaki H."/>
            <person name="Nakashima M."/>
            <person name="Nakama Y."/>
            <person name="Nakamichi Y."/>
            <person name="Nakamura M."/>
            <person name="Namiki N."/>
            <person name="Negishi M."/>
            <person name="Ohta I."/>
            <person name="Ono N."/>
            <person name="Saji S."/>
            <person name="Sakai K."/>
            <person name="Shibata M."/>
            <person name="Shimokawa T."/>
            <person name="Shomura A."/>
            <person name="Song J."/>
            <person name="Takazaki Y."/>
            <person name="Terasawa K."/>
            <person name="Tsuji K."/>
            <person name="Waki K."/>
            <person name="Yamagata H."/>
            <person name="Yamane H."/>
            <person name="Yoshiki S."/>
            <person name="Yoshihara R."/>
            <person name="Yukawa K."/>
            <person name="Zhong H."/>
            <person name="Iwama H."/>
            <person name="Endo T."/>
            <person name="Ito H."/>
            <person name="Hahn J.H."/>
            <person name="Kim H.I."/>
            <person name="Eun M.Y."/>
            <person name="Yano M."/>
            <person name="Jiang J."/>
            <person name="Gojobori T."/>
        </authorList>
    </citation>
    <scope>NUCLEOTIDE SEQUENCE [LARGE SCALE GENOMIC DNA]</scope>
</reference>
<name>Q5JK40_ORYSJ</name>
<gene>
    <name evidence="1" type="primary">OSJNBa0052O12.14</name>
</gene>
<sequence>MDISSELAIDGVVVVVVDERAGAMLPWMQVQHGQNQLLVLDWTYQGWTVISAANGFGVRTCSCSL</sequence>
<protein>
    <submittedName>
        <fullName evidence="1">Uncharacterized protein</fullName>
    </submittedName>
</protein>